<keyword evidence="1" id="KW-0472">Membrane</keyword>
<dbReference type="Gene3D" id="3.40.50.150">
    <property type="entry name" value="Vaccinia Virus protein VP39"/>
    <property type="match status" value="1"/>
</dbReference>
<gene>
    <name evidence="2" type="ORF">PBS001_LOCUS2681</name>
</gene>
<evidence type="ECO:0000313" key="3">
    <source>
        <dbReference type="Proteomes" id="UP001158986"/>
    </source>
</evidence>
<keyword evidence="1" id="KW-0812">Transmembrane</keyword>
<dbReference type="EMBL" id="CAKLCB010000151">
    <property type="protein sequence ID" value="CAH0515995.1"/>
    <property type="molecule type" value="Genomic_DNA"/>
</dbReference>
<proteinExistence type="predicted"/>
<feature type="transmembrane region" description="Helical" evidence="1">
    <location>
        <begin position="15"/>
        <end position="36"/>
    </location>
</feature>
<dbReference type="SUPFAM" id="SSF53335">
    <property type="entry name" value="S-adenosyl-L-methionine-dependent methyltransferases"/>
    <property type="match status" value="1"/>
</dbReference>
<evidence type="ECO:0000313" key="2">
    <source>
        <dbReference type="EMBL" id="CAH0515995.1"/>
    </source>
</evidence>
<feature type="transmembrane region" description="Helical" evidence="1">
    <location>
        <begin position="223"/>
        <end position="242"/>
    </location>
</feature>
<protein>
    <submittedName>
        <fullName evidence="2">Uncharacterized protein</fullName>
    </submittedName>
</protein>
<reference evidence="2 3" key="1">
    <citation type="submission" date="2021-11" db="EMBL/GenBank/DDBJ databases">
        <authorList>
            <person name="Islam A."/>
            <person name="Islam S."/>
            <person name="Flora M.S."/>
            <person name="Rahman M."/>
            <person name="Ziaur R.M."/>
            <person name="Epstein J.H."/>
            <person name="Hassan M."/>
            <person name="Klassen M."/>
            <person name="Woodard K."/>
            <person name="Webb A."/>
            <person name="Webby R.J."/>
            <person name="El Zowalaty M.E."/>
        </authorList>
    </citation>
    <scope>NUCLEOTIDE SEQUENCE [LARGE SCALE GENOMIC DNA]</scope>
    <source>
        <strain evidence="2">Pbs1</strain>
    </source>
</reference>
<name>A0ABN8CT42_9STRA</name>
<dbReference type="InterPro" id="IPR029063">
    <property type="entry name" value="SAM-dependent_MTases_sf"/>
</dbReference>
<evidence type="ECO:0000256" key="1">
    <source>
        <dbReference type="SAM" id="Phobius"/>
    </source>
</evidence>
<keyword evidence="3" id="KW-1185">Reference proteome</keyword>
<keyword evidence="1" id="KW-1133">Transmembrane helix</keyword>
<organism evidence="2 3">
    <name type="scientific">Peronospora belbahrii</name>
    <dbReference type="NCBI Taxonomy" id="622444"/>
    <lineage>
        <taxon>Eukaryota</taxon>
        <taxon>Sar</taxon>
        <taxon>Stramenopiles</taxon>
        <taxon>Oomycota</taxon>
        <taxon>Peronosporomycetes</taxon>
        <taxon>Peronosporales</taxon>
        <taxon>Peronosporaceae</taxon>
        <taxon>Peronospora</taxon>
    </lineage>
</organism>
<feature type="transmembrane region" description="Helical" evidence="1">
    <location>
        <begin position="94"/>
        <end position="114"/>
    </location>
</feature>
<comment type="caution">
    <text evidence="2">The sequence shown here is derived from an EMBL/GenBank/DDBJ whole genome shotgun (WGS) entry which is preliminary data.</text>
</comment>
<dbReference type="Proteomes" id="UP001158986">
    <property type="component" value="Unassembled WGS sequence"/>
</dbReference>
<sequence length="827" mass="95719">MAGKLLFQVGKDVEFWRVLVHLSILAFVLVLAEGALHRLEHKFPPSGKYQHMLKKAYRELMVLGLISLGLKFVKEIPEIDGSSKTMLAFQVADLTIFLLALALILQSTGVFLLLRNQNHRAERAELITTQDLVHLVDISDGLEDSSVSFLQKYVCCGRAAKAKANSRELIELRLLRRLFLYRFGLPQLFPFSKYLSRAQANQIEYMIETFDAATPESHELVEALMMFAWTLLLLHVMVFLFFRSCVYHFLSAAAFSHDKDTLMANFSTIADEEAEAWNNEDAEEALETMSYIQEHHEELEFQRCRNEDDSNHQCAFYDMDEIYEDFGTLPAVMVPLPLVINSLILQRHIFYDFVIISSTLCTDSHMLSDVVENFSDVVRLRSEFATTLLNHITQQEKTVFDLQEELKTRDRNDTGFIEVDNLRVRQRDASVTRMGRWTFSRKLSNRLLVDGQLDPSANNLYTIVNRIDENDSVVAIVRLDKVLFLLYDESIIGAEFEDPNIRDQTAFPGFTIMQCAAYLTTKPTRAMQIGLGIGTVPSFLRKMDIPTDVVEISEAVVTQATDYFQYQWCPWYQKEDDEDDEEECRHGRTFVMDGLKFLSSKPIDLGIQTDHDQADLQPYDLFIVDVYTGFNPFLFFVRDQILRIRDNWLISNGVLVMNFVGYIEGFRAQAPKSIYRTLQSVFQYVKCFRELEEVIHDEAANIIFYASDKPFSFNLPTTEMYENPEKDTFFSVVTNFPNWEIFTDLKTQVEVAIHQDSDDEEVRFMESNERSQREGTDTVRVLTEADHGQEDFRQIHADTQVYMRQRVLDQFPSALWEELKQRPDATT</sequence>
<accession>A0ABN8CT42</accession>